<evidence type="ECO:0000313" key="3">
    <source>
        <dbReference type="Proteomes" id="UP000241690"/>
    </source>
</evidence>
<dbReference type="Proteomes" id="UP000241690">
    <property type="component" value="Unassembled WGS sequence"/>
</dbReference>
<keyword evidence="1" id="KW-0812">Transmembrane</keyword>
<gene>
    <name evidence="2" type="ORF">M431DRAFT_505945</name>
</gene>
<evidence type="ECO:0000313" key="2">
    <source>
        <dbReference type="EMBL" id="PTB58444.1"/>
    </source>
</evidence>
<dbReference type="RefSeq" id="XP_024778121.1">
    <property type="nucleotide sequence ID" value="XM_024918727.1"/>
</dbReference>
<keyword evidence="1" id="KW-0472">Membrane</keyword>
<evidence type="ECO:0000256" key="1">
    <source>
        <dbReference type="SAM" id="Phobius"/>
    </source>
</evidence>
<dbReference type="AlphaFoldDB" id="A0A2T4AMY4"/>
<feature type="transmembrane region" description="Helical" evidence="1">
    <location>
        <begin position="33"/>
        <end position="51"/>
    </location>
</feature>
<sequence>MYLTGQIAITRHAALLPGMSETQHDKILKTYSYFLLSFFSIIAVVQLQLFYD</sequence>
<dbReference type="EMBL" id="KZ679677">
    <property type="protein sequence ID" value="PTB58444.1"/>
    <property type="molecule type" value="Genomic_DNA"/>
</dbReference>
<accession>A0A2T4AMY4</accession>
<proteinExistence type="predicted"/>
<organism evidence="2 3">
    <name type="scientific">Trichoderma harzianum CBS 226.95</name>
    <dbReference type="NCBI Taxonomy" id="983964"/>
    <lineage>
        <taxon>Eukaryota</taxon>
        <taxon>Fungi</taxon>
        <taxon>Dikarya</taxon>
        <taxon>Ascomycota</taxon>
        <taxon>Pezizomycotina</taxon>
        <taxon>Sordariomycetes</taxon>
        <taxon>Hypocreomycetidae</taxon>
        <taxon>Hypocreales</taxon>
        <taxon>Hypocreaceae</taxon>
        <taxon>Trichoderma</taxon>
    </lineage>
</organism>
<protein>
    <submittedName>
        <fullName evidence="2">Uncharacterized protein</fullName>
    </submittedName>
</protein>
<dbReference type="GeneID" id="36627296"/>
<keyword evidence="1" id="KW-1133">Transmembrane helix</keyword>
<reference evidence="2 3" key="1">
    <citation type="submission" date="2016-07" db="EMBL/GenBank/DDBJ databases">
        <title>Multiple horizontal gene transfer events from other fungi enriched the ability of initially mycotrophic Trichoderma (Ascomycota) to feed on dead plant biomass.</title>
        <authorList>
            <consortium name="DOE Joint Genome Institute"/>
            <person name="Aerts A."/>
            <person name="Atanasova L."/>
            <person name="Chenthamara K."/>
            <person name="Zhang J."/>
            <person name="Grujic M."/>
            <person name="Henrissat B."/>
            <person name="Kuo A."/>
            <person name="Salamov A."/>
            <person name="Lipzen A."/>
            <person name="Labutti K."/>
            <person name="Barry K."/>
            <person name="Miao Y."/>
            <person name="Rahimi M.J."/>
            <person name="Shen Q."/>
            <person name="Grigoriev I.V."/>
            <person name="Kubicek C.P."/>
            <person name="Druzhinina I.S."/>
        </authorList>
    </citation>
    <scope>NUCLEOTIDE SEQUENCE [LARGE SCALE GENOMIC DNA]</scope>
    <source>
        <strain evidence="2 3">CBS 226.95</strain>
    </source>
</reference>
<keyword evidence="3" id="KW-1185">Reference proteome</keyword>
<name>A0A2T4AMY4_TRIHA</name>